<dbReference type="InterPro" id="IPR036249">
    <property type="entry name" value="Thioredoxin-like_sf"/>
</dbReference>
<dbReference type="PANTHER" id="PTHR42852">
    <property type="entry name" value="THIOL:DISULFIDE INTERCHANGE PROTEIN DSBE"/>
    <property type="match status" value="1"/>
</dbReference>
<dbReference type="SUPFAM" id="SSF52833">
    <property type="entry name" value="Thioredoxin-like"/>
    <property type="match status" value="1"/>
</dbReference>
<dbReference type="InterPro" id="IPR050553">
    <property type="entry name" value="Thioredoxin_ResA/DsbE_sf"/>
</dbReference>
<dbReference type="EMBL" id="BOVJ01000159">
    <property type="protein sequence ID" value="GIQ65959.1"/>
    <property type="molecule type" value="Genomic_DNA"/>
</dbReference>
<dbReference type="CDD" id="cd02966">
    <property type="entry name" value="TlpA_like_family"/>
    <property type="match status" value="1"/>
</dbReference>
<evidence type="ECO:0000259" key="3">
    <source>
        <dbReference type="PROSITE" id="PS51352"/>
    </source>
</evidence>
<keyword evidence="2" id="KW-1133">Transmembrane helix</keyword>
<sequence length="171" mass="19247">MTIRKSIQYVIVLALVAGGIYALTQHDAAPRDKAVLGEAAPLFTLRDLYGEEIQLADYRGKGVLLNFWASWCNPCVNELPLLNEAYKLTGVKMLAINVGENAETVQKFVDRYELKFPVVLDSEMRIKQQYRVVGMPLTVLINAEGDLIERHEGELTEMADILNLMGRINHE</sequence>
<feature type="domain" description="Thioredoxin" evidence="3">
    <location>
        <begin position="34"/>
        <end position="170"/>
    </location>
</feature>
<dbReference type="Gene3D" id="3.40.30.10">
    <property type="entry name" value="Glutaredoxin"/>
    <property type="match status" value="1"/>
</dbReference>
<protein>
    <submittedName>
        <fullName evidence="4">Thiol-disulfide oxidoreductase ResA</fullName>
    </submittedName>
</protein>
<reference evidence="4 5" key="1">
    <citation type="submission" date="2021-04" db="EMBL/GenBank/DDBJ databases">
        <title>Draft genome sequence of Paenibacillus cisolokensis, LC2-13A.</title>
        <authorList>
            <person name="Uke A."/>
            <person name="Chhe C."/>
            <person name="Baramee S."/>
            <person name="Kosugi A."/>
        </authorList>
    </citation>
    <scope>NUCLEOTIDE SEQUENCE [LARGE SCALE GENOMIC DNA]</scope>
    <source>
        <strain evidence="4 5">LC2-13A</strain>
    </source>
</reference>
<dbReference type="InterPro" id="IPR000866">
    <property type="entry name" value="AhpC/TSA"/>
</dbReference>
<name>A0ABQ4NDE7_9BACL</name>
<keyword evidence="1" id="KW-1015">Disulfide bond</keyword>
<evidence type="ECO:0000313" key="4">
    <source>
        <dbReference type="EMBL" id="GIQ65959.1"/>
    </source>
</evidence>
<keyword evidence="5" id="KW-1185">Reference proteome</keyword>
<dbReference type="Proteomes" id="UP000680304">
    <property type="component" value="Unassembled WGS sequence"/>
</dbReference>
<evidence type="ECO:0000256" key="1">
    <source>
        <dbReference type="ARBA" id="ARBA00023157"/>
    </source>
</evidence>
<gene>
    <name evidence="4" type="primary">resA</name>
    <name evidence="4" type="ORF">PACILC2_45270</name>
</gene>
<dbReference type="RefSeq" id="WP_213530506.1">
    <property type="nucleotide sequence ID" value="NZ_BOVJ01000159.1"/>
</dbReference>
<evidence type="ECO:0000313" key="5">
    <source>
        <dbReference type="Proteomes" id="UP000680304"/>
    </source>
</evidence>
<keyword evidence="2" id="KW-0472">Membrane</keyword>
<keyword evidence="2" id="KW-0812">Transmembrane</keyword>
<dbReference type="Pfam" id="PF00578">
    <property type="entry name" value="AhpC-TSA"/>
    <property type="match status" value="1"/>
</dbReference>
<feature type="transmembrane region" description="Helical" evidence="2">
    <location>
        <begin position="6"/>
        <end position="24"/>
    </location>
</feature>
<organism evidence="4 5">
    <name type="scientific">Paenibacillus cisolokensis</name>
    <dbReference type="NCBI Taxonomy" id="1658519"/>
    <lineage>
        <taxon>Bacteria</taxon>
        <taxon>Bacillati</taxon>
        <taxon>Bacillota</taxon>
        <taxon>Bacilli</taxon>
        <taxon>Bacillales</taxon>
        <taxon>Paenibacillaceae</taxon>
        <taxon>Paenibacillus</taxon>
    </lineage>
</organism>
<dbReference type="PROSITE" id="PS51352">
    <property type="entry name" value="THIOREDOXIN_2"/>
    <property type="match status" value="1"/>
</dbReference>
<dbReference type="InterPro" id="IPR013766">
    <property type="entry name" value="Thioredoxin_domain"/>
</dbReference>
<proteinExistence type="predicted"/>
<evidence type="ECO:0000256" key="2">
    <source>
        <dbReference type="SAM" id="Phobius"/>
    </source>
</evidence>
<accession>A0ABQ4NDE7</accession>
<comment type="caution">
    <text evidence="4">The sequence shown here is derived from an EMBL/GenBank/DDBJ whole genome shotgun (WGS) entry which is preliminary data.</text>
</comment>
<dbReference type="PANTHER" id="PTHR42852:SF13">
    <property type="entry name" value="PROTEIN DIPZ"/>
    <property type="match status" value="1"/>
</dbReference>